<proteinExistence type="predicted"/>
<accession>A0A6C0CCH7</accession>
<sequence length="66" mass="7830">MITDIALETIENENTILRNQVKFLMECIKNQMTNLEILCKSTATNFINKEQLKPYYEKIYKCNILL</sequence>
<name>A0A6C0CCH7_9ZZZZ</name>
<reference evidence="1" key="1">
    <citation type="journal article" date="2020" name="Nature">
        <title>Giant virus diversity and host interactions through global metagenomics.</title>
        <authorList>
            <person name="Schulz F."/>
            <person name="Roux S."/>
            <person name="Paez-Espino D."/>
            <person name="Jungbluth S."/>
            <person name="Walsh D.A."/>
            <person name="Denef V.J."/>
            <person name="McMahon K.D."/>
            <person name="Konstantinidis K.T."/>
            <person name="Eloe-Fadrosh E.A."/>
            <person name="Kyrpides N.C."/>
            <person name="Woyke T."/>
        </authorList>
    </citation>
    <scope>NUCLEOTIDE SEQUENCE</scope>
    <source>
        <strain evidence="1">GVMAG-M-3300020565-3</strain>
    </source>
</reference>
<evidence type="ECO:0000313" key="1">
    <source>
        <dbReference type="EMBL" id="QHT02288.1"/>
    </source>
</evidence>
<protein>
    <submittedName>
        <fullName evidence="1">Uncharacterized protein</fullName>
    </submittedName>
</protein>
<dbReference type="AlphaFoldDB" id="A0A6C0CCH7"/>
<dbReference type="EMBL" id="MN739392">
    <property type="protein sequence ID" value="QHT02288.1"/>
    <property type="molecule type" value="Genomic_DNA"/>
</dbReference>
<organism evidence="1">
    <name type="scientific">viral metagenome</name>
    <dbReference type="NCBI Taxonomy" id="1070528"/>
    <lineage>
        <taxon>unclassified sequences</taxon>
        <taxon>metagenomes</taxon>
        <taxon>organismal metagenomes</taxon>
    </lineage>
</organism>